<dbReference type="Proteomes" id="UP000256900">
    <property type="component" value="Unassembled WGS sequence"/>
</dbReference>
<evidence type="ECO:0000256" key="4">
    <source>
        <dbReference type="SAM" id="SignalP"/>
    </source>
</evidence>
<feature type="domain" description="Solute-binding protein family 3/N-terminal" evidence="5">
    <location>
        <begin position="50"/>
        <end position="278"/>
    </location>
</feature>
<dbReference type="PANTHER" id="PTHR24173">
    <property type="entry name" value="ANKYRIN REPEAT CONTAINING"/>
    <property type="match status" value="1"/>
</dbReference>
<dbReference type="PROSITE" id="PS50297">
    <property type="entry name" value="ANK_REP_REGION"/>
    <property type="match status" value="5"/>
</dbReference>
<evidence type="ECO:0000256" key="1">
    <source>
        <dbReference type="ARBA" id="ARBA00022737"/>
    </source>
</evidence>
<dbReference type="Gene3D" id="3.40.190.10">
    <property type="entry name" value="Periplasmic binding protein-like II"/>
    <property type="match status" value="2"/>
</dbReference>
<dbReference type="InterPro" id="IPR002110">
    <property type="entry name" value="Ankyrin_rpt"/>
</dbReference>
<evidence type="ECO:0000313" key="6">
    <source>
        <dbReference type="EMBL" id="REF88947.1"/>
    </source>
</evidence>
<keyword evidence="4" id="KW-0732">Signal</keyword>
<evidence type="ECO:0000256" key="3">
    <source>
        <dbReference type="PROSITE-ProRule" id="PRU00023"/>
    </source>
</evidence>
<dbReference type="Gene3D" id="1.25.40.20">
    <property type="entry name" value="Ankyrin repeat-containing domain"/>
    <property type="match status" value="2"/>
</dbReference>
<reference evidence="6 7" key="1">
    <citation type="submission" date="2018-08" db="EMBL/GenBank/DDBJ databases">
        <title>Genomic Encyclopedia of Type Strains, Phase IV (KMG-IV): sequencing the most valuable type-strain genomes for metagenomic binning, comparative biology and taxonomic classification.</title>
        <authorList>
            <person name="Goeker M."/>
        </authorList>
    </citation>
    <scope>NUCLEOTIDE SEQUENCE [LARGE SCALE GENOMIC DNA]</scope>
    <source>
        <strain evidence="6 7">BW863</strain>
    </source>
</reference>
<dbReference type="EMBL" id="QUMO01000001">
    <property type="protein sequence ID" value="REF88947.1"/>
    <property type="molecule type" value="Genomic_DNA"/>
</dbReference>
<keyword evidence="2 3" id="KW-0040">ANK repeat</keyword>
<feature type="signal peptide" evidence="4">
    <location>
        <begin position="1"/>
        <end position="24"/>
    </location>
</feature>
<feature type="chain" id="PRO_5017577452" evidence="4">
    <location>
        <begin position="25"/>
        <end position="593"/>
    </location>
</feature>
<feature type="repeat" description="ANK" evidence="3">
    <location>
        <begin position="369"/>
        <end position="401"/>
    </location>
</feature>
<evidence type="ECO:0000256" key="2">
    <source>
        <dbReference type="ARBA" id="ARBA00023043"/>
    </source>
</evidence>
<dbReference type="RefSeq" id="WP_165204165.1">
    <property type="nucleotide sequence ID" value="NZ_CP025086.1"/>
</dbReference>
<proteinExistence type="predicted"/>
<protein>
    <submittedName>
        <fullName evidence="6">Quinoprotein dehydrogenase-associated probable ABC transporter substrate-binding protein</fullName>
    </submittedName>
</protein>
<dbReference type="PROSITE" id="PS50088">
    <property type="entry name" value="ANK_REPEAT"/>
    <property type="match status" value="5"/>
</dbReference>
<name>A0A3D9Z1E8_9HYPH</name>
<dbReference type="InterPro" id="IPR036770">
    <property type="entry name" value="Ankyrin_rpt-contain_sf"/>
</dbReference>
<dbReference type="InterPro" id="IPR001638">
    <property type="entry name" value="Solute-binding_3/MltF_N"/>
</dbReference>
<keyword evidence="1" id="KW-0677">Repeat</keyword>
<dbReference type="Pfam" id="PF12796">
    <property type="entry name" value="Ank_2"/>
    <property type="match status" value="2"/>
</dbReference>
<feature type="repeat" description="ANK" evidence="3">
    <location>
        <begin position="402"/>
        <end position="434"/>
    </location>
</feature>
<comment type="caution">
    <text evidence="6">The sequence shown here is derived from an EMBL/GenBank/DDBJ whole genome shotgun (WGS) entry which is preliminary data.</text>
</comment>
<accession>A0A3D9Z1E8</accession>
<dbReference type="SUPFAM" id="SSF53850">
    <property type="entry name" value="Periplasmic binding protein-like II"/>
    <property type="match status" value="1"/>
</dbReference>
<dbReference type="SMART" id="SM00248">
    <property type="entry name" value="ANK"/>
    <property type="match status" value="6"/>
</dbReference>
<dbReference type="AlphaFoldDB" id="A0A3D9Z1E8"/>
<keyword evidence="7" id="KW-1185">Reference proteome</keyword>
<feature type="repeat" description="ANK" evidence="3">
    <location>
        <begin position="516"/>
        <end position="548"/>
    </location>
</feature>
<dbReference type="InterPro" id="IPR022448">
    <property type="entry name" value="Quinoprotein_dehydrogenase"/>
</dbReference>
<dbReference type="NCBIfam" id="TIGR03871">
    <property type="entry name" value="ABC_peri_MoxJ_2"/>
    <property type="match status" value="1"/>
</dbReference>
<evidence type="ECO:0000259" key="5">
    <source>
        <dbReference type="SMART" id="SM00062"/>
    </source>
</evidence>
<dbReference type="PANTHER" id="PTHR24173:SF74">
    <property type="entry name" value="ANKYRIN REPEAT DOMAIN-CONTAINING PROTEIN 16"/>
    <property type="match status" value="1"/>
</dbReference>
<feature type="repeat" description="ANK" evidence="3">
    <location>
        <begin position="435"/>
        <end position="463"/>
    </location>
</feature>
<dbReference type="SUPFAM" id="SSF48403">
    <property type="entry name" value="Ankyrin repeat"/>
    <property type="match status" value="1"/>
</dbReference>
<sequence>MNIRSISIATVVVANFAFLPSAFAQTDFEDMTSAQKLEARNAAAKMHMEEIKFCADGGNLPFSNLKGEGFENKIAEIIANAVGAQLTYYWRPSLERGATRAVFDNSVCDVLIDVPANWEGALTTLPLYRTTYVLAYRNDKGIKPFKSLDDPQLKNLRIGVYETSALREALAKRGITKVDVHPVTYDGDLVLADQPWWQVEQVAKGDLDVAAVWGPFAGYVKAKRGEPLTIQPVNRMDDTIPLEFDLALGVRSTDAVLKYMLDDAIQKHRDEIKKVLEDYGVPLVECGSCIISGDIPAHGTYFTPAIHLTKPTDTTTGEAPHVADATVDQWLKDGLDLNSALNGAVIDSDLERIRYLVSKGADVNSHDGLGQYLIHIAAEQRDMDVISELLDDGANIEVRDNDGWTPLMHAASSDNVPAIQLLIARKAKVDATTADGYTALAYALADGHFAAAQALVNAGASVSKAVGPEKLTPLMITASELPPRNRMMALVEGVNVVDMARLLVTKGADVNAKSTAGMSALMVAAVHNNPSVIGVLAQLGADLSAKETGGRTARELAVLNDNQAAAQILDVLAATSSKSKRSDPTAGAEGKSL</sequence>
<organism evidence="6 7">
    <name type="scientific">Methylovirgula ligni</name>
    <dbReference type="NCBI Taxonomy" id="569860"/>
    <lineage>
        <taxon>Bacteria</taxon>
        <taxon>Pseudomonadati</taxon>
        <taxon>Pseudomonadota</taxon>
        <taxon>Alphaproteobacteria</taxon>
        <taxon>Hyphomicrobiales</taxon>
        <taxon>Beijerinckiaceae</taxon>
        <taxon>Methylovirgula</taxon>
    </lineage>
</organism>
<feature type="repeat" description="ANK" evidence="3">
    <location>
        <begin position="336"/>
        <end position="368"/>
    </location>
</feature>
<dbReference type="SMART" id="SM00062">
    <property type="entry name" value="PBPb"/>
    <property type="match status" value="1"/>
</dbReference>
<gene>
    <name evidence="6" type="ORF">DES32_0158</name>
</gene>
<evidence type="ECO:0000313" key="7">
    <source>
        <dbReference type="Proteomes" id="UP000256900"/>
    </source>
</evidence>